<evidence type="ECO:0000313" key="1">
    <source>
        <dbReference type="EMBL" id="EFE39789.1"/>
    </source>
</evidence>
<dbReference type="AlphaFoldDB" id="D4DEF8"/>
<protein>
    <submittedName>
        <fullName evidence="1">Uncharacterized protein</fullName>
    </submittedName>
</protein>
<dbReference type="EMBL" id="ACYE01000293">
    <property type="protein sequence ID" value="EFE39789.1"/>
    <property type="molecule type" value="Genomic_DNA"/>
</dbReference>
<reference evidence="2" key="1">
    <citation type="journal article" date="2011" name="Genome Biol.">
        <title>Comparative and functional genomics provide insights into the pathogenicity of dermatophytic fungi.</title>
        <authorList>
            <person name="Burmester A."/>
            <person name="Shelest E."/>
            <person name="Gloeckner G."/>
            <person name="Heddergott C."/>
            <person name="Schindler S."/>
            <person name="Staib P."/>
            <person name="Heidel A."/>
            <person name="Felder M."/>
            <person name="Petzold A."/>
            <person name="Szafranski K."/>
            <person name="Feuermann M."/>
            <person name="Pedruzzi I."/>
            <person name="Priebe S."/>
            <person name="Groth M."/>
            <person name="Winkler R."/>
            <person name="Li W."/>
            <person name="Kniemeyer O."/>
            <person name="Schroeckh V."/>
            <person name="Hertweck C."/>
            <person name="Hube B."/>
            <person name="White T.C."/>
            <person name="Platzer M."/>
            <person name="Guthke R."/>
            <person name="Heitman J."/>
            <person name="Woestemeyer J."/>
            <person name="Zipfel P.F."/>
            <person name="Monod M."/>
            <person name="Brakhage A.A."/>
        </authorList>
    </citation>
    <scope>NUCLEOTIDE SEQUENCE [LARGE SCALE GENOMIC DNA]</scope>
    <source>
        <strain evidence="2">HKI 0517</strain>
    </source>
</reference>
<dbReference type="HOGENOM" id="CLU_206746_0_0_1"/>
<name>D4DEF8_TRIVH</name>
<keyword evidence="2" id="KW-1185">Reference proteome</keyword>
<accession>D4DEF8</accession>
<proteinExistence type="predicted"/>
<dbReference type="Proteomes" id="UP000008383">
    <property type="component" value="Unassembled WGS sequence"/>
</dbReference>
<comment type="caution">
    <text evidence="1">The sequence shown here is derived from an EMBL/GenBank/DDBJ whole genome shotgun (WGS) entry which is preliminary data.</text>
</comment>
<organism evidence="1 2">
    <name type="scientific">Trichophyton verrucosum (strain HKI 0517)</name>
    <dbReference type="NCBI Taxonomy" id="663202"/>
    <lineage>
        <taxon>Eukaryota</taxon>
        <taxon>Fungi</taxon>
        <taxon>Dikarya</taxon>
        <taxon>Ascomycota</taxon>
        <taxon>Pezizomycotina</taxon>
        <taxon>Eurotiomycetes</taxon>
        <taxon>Eurotiomycetidae</taxon>
        <taxon>Onygenales</taxon>
        <taxon>Arthrodermataceae</taxon>
        <taxon>Trichophyton</taxon>
    </lineage>
</organism>
<dbReference type="RefSeq" id="XP_003020407.1">
    <property type="nucleotide sequence ID" value="XM_003020361.1"/>
</dbReference>
<evidence type="ECO:0000313" key="2">
    <source>
        <dbReference type="Proteomes" id="UP000008383"/>
    </source>
</evidence>
<gene>
    <name evidence="1" type="ORF">TRV_05525</name>
</gene>
<sequence length="57" mass="6751">MLIGFLVRDEDDWEDLKQRVREGSSRGKIIHVFDRDPTIKETEREGAEEEVESFDEI</sequence>
<dbReference type="GeneID" id="9584133"/>
<dbReference type="KEGG" id="tve:TRV_05525"/>